<feature type="transmembrane region" description="Helical" evidence="1">
    <location>
        <begin position="14"/>
        <end position="36"/>
    </location>
</feature>
<accession>A0A5N7D079</accession>
<keyword evidence="1" id="KW-0472">Membrane</keyword>
<protein>
    <submittedName>
        <fullName evidence="2">Uncharacterized protein</fullName>
    </submittedName>
</protein>
<evidence type="ECO:0000313" key="2">
    <source>
        <dbReference type="EMBL" id="KAE8399263.1"/>
    </source>
</evidence>
<dbReference type="RefSeq" id="XP_031936582.1">
    <property type="nucleotide sequence ID" value="XM_032083277.1"/>
</dbReference>
<gene>
    <name evidence="2" type="ORF">BDV37DRAFT_261062</name>
</gene>
<evidence type="ECO:0000313" key="3">
    <source>
        <dbReference type="Proteomes" id="UP000325579"/>
    </source>
</evidence>
<keyword evidence="1" id="KW-0812">Transmembrane</keyword>
<keyword evidence="1" id="KW-1133">Transmembrane helix</keyword>
<dbReference type="GeneID" id="43667968"/>
<dbReference type="AlphaFoldDB" id="A0A5N7D079"/>
<dbReference type="EMBL" id="ML736837">
    <property type="protein sequence ID" value="KAE8399263.1"/>
    <property type="molecule type" value="Genomic_DNA"/>
</dbReference>
<sequence>MPKVAGQDTEEKTGLYYCLPLVQLLMHFRSTFFLYFQCTRKSDHRNGQDLEAISFTCGV</sequence>
<keyword evidence="3" id="KW-1185">Reference proteome</keyword>
<proteinExistence type="predicted"/>
<dbReference type="Proteomes" id="UP000325579">
    <property type="component" value="Unassembled WGS sequence"/>
</dbReference>
<organism evidence="2 3">
    <name type="scientific">Aspergillus pseudonomiae</name>
    <dbReference type="NCBI Taxonomy" id="1506151"/>
    <lineage>
        <taxon>Eukaryota</taxon>
        <taxon>Fungi</taxon>
        <taxon>Dikarya</taxon>
        <taxon>Ascomycota</taxon>
        <taxon>Pezizomycotina</taxon>
        <taxon>Eurotiomycetes</taxon>
        <taxon>Eurotiomycetidae</taxon>
        <taxon>Eurotiales</taxon>
        <taxon>Aspergillaceae</taxon>
        <taxon>Aspergillus</taxon>
        <taxon>Aspergillus subgen. Circumdati</taxon>
    </lineage>
</organism>
<evidence type="ECO:0000256" key="1">
    <source>
        <dbReference type="SAM" id="Phobius"/>
    </source>
</evidence>
<reference evidence="2 3" key="1">
    <citation type="submission" date="2019-04" db="EMBL/GenBank/DDBJ databases">
        <authorList>
            <consortium name="DOE Joint Genome Institute"/>
            <person name="Mondo S."/>
            <person name="Kjaerbolling I."/>
            <person name="Vesth T."/>
            <person name="Frisvad J.C."/>
            <person name="Nybo J.L."/>
            <person name="Theobald S."/>
            <person name="Kildgaard S."/>
            <person name="Isbrandt T."/>
            <person name="Kuo A."/>
            <person name="Sato A."/>
            <person name="Lyhne E.K."/>
            <person name="Kogle M.E."/>
            <person name="Wiebenga A."/>
            <person name="Kun R.S."/>
            <person name="Lubbers R.J."/>
            <person name="Makela M.R."/>
            <person name="Barry K."/>
            <person name="Chovatia M."/>
            <person name="Clum A."/>
            <person name="Daum C."/>
            <person name="Haridas S."/>
            <person name="He G."/>
            <person name="LaButti K."/>
            <person name="Lipzen A."/>
            <person name="Riley R."/>
            <person name="Salamov A."/>
            <person name="Simmons B.A."/>
            <person name="Magnuson J.K."/>
            <person name="Henrissat B."/>
            <person name="Mortensen U.H."/>
            <person name="Larsen T.O."/>
            <person name="Devries R.P."/>
            <person name="Grigoriev I.V."/>
            <person name="Machida M."/>
            <person name="Baker S.E."/>
            <person name="Andersen M.R."/>
            <person name="Cantor M.N."/>
            <person name="Hua S.X."/>
        </authorList>
    </citation>
    <scope>NUCLEOTIDE SEQUENCE [LARGE SCALE GENOMIC DNA]</scope>
    <source>
        <strain evidence="2 3">CBS 119388</strain>
    </source>
</reference>
<name>A0A5N7D079_9EURO</name>